<dbReference type="PANTHER" id="PTHR10622">
    <property type="entry name" value="HET DOMAIN-CONTAINING PROTEIN"/>
    <property type="match status" value="1"/>
</dbReference>
<reference evidence="2" key="1">
    <citation type="journal article" date="2020" name="Stud. Mycol.">
        <title>101 Dothideomycetes genomes: a test case for predicting lifestyles and emergence of pathogens.</title>
        <authorList>
            <person name="Haridas S."/>
            <person name="Albert R."/>
            <person name="Binder M."/>
            <person name="Bloem J."/>
            <person name="Labutti K."/>
            <person name="Salamov A."/>
            <person name="Andreopoulos B."/>
            <person name="Baker S."/>
            <person name="Barry K."/>
            <person name="Bills G."/>
            <person name="Bluhm B."/>
            <person name="Cannon C."/>
            <person name="Castanera R."/>
            <person name="Culley D."/>
            <person name="Daum C."/>
            <person name="Ezra D."/>
            <person name="Gonzalez J."/>
            <person name="Henrissat B."/>
            <person name="Kuo A."/>
            <person name="Liang C."/>
            <person name="Lipzen A."/>
            <person name="Lutzoni F."/>
            <person name="Magnuson J."/>
            <person name="Mondo S."/>
            <person name="Nolan M."/>
            <person name="Ohm R."/>
            <person name="Pangilinan J."/>
            <person name="Park H.-J."/>
            <person name="Ramirez L."/>
            <person name="Alfaro M."/>
            <person name="Sun H."/>
            <person name="Tritt A."/>
            <person name="Yoshinaga Y."/>
            <person name="Zwiers L.-H."/>
            <person name="Turgeon B."/>
            <person name="Goodwin S."/>
            <person name="Spatafora J."/>
            <person name="Crous P."/>
            <person name="Grigoriev I."/>
        </authorList>
    </citation>
    <scope>NUCLEOTIDE SEQUENCE</scope>
    <source>
        <strain evidence="2">ATCC 36951</strain>
    </source>
</reference>
<dbReference type="InterPro" id="IPR058525">
    <property type="entry name" value="DUF8212"/>
</dbReference>
<proteinExistence type="predicted"/>
<name>A0A6A6C688_ZASCE</name>
<evidence type="ECO:0000313" key="2">
    <source>
        <dbReference type="EMBL" id="KAF2161720.1"/>
    </source>
</evidence>
<dbReference type="EMBL" id="ML993617">
    <property type="protein sequence ID" value="KAF2161720.1"/>
    <property type="molecule type" value="Genomic_DNA"/>
</dbReference>
<accession>A0A6A6C688</accession>
<evidence type="ECO:0000259" key="1">
    <source>
        <dbReference type="Pfam" id="PF26640"/>
    </source>
</evidence>
<dbReference type="Proteomes" id="UP000799537">
    <property type="component" value="Unassembled WGS sequence"/>
</dbReference>
<dbReference type="Pfam" id="PF26640">
    <property type="entry name" value="DUF8212"/>
    <property type="match status" value="1"/>
</dbReference>
<keyword evidence="3" id="KW-1185">Reference proteome</keyword>
<dbReference type="OrthoDB" id="674604at2759"/>
<evidence type="ECO:0000313" key="3">
    <source>
        <dbReference type="Proteomes" id="UP000799537"/>
    </source>
</evidence>
<feature type="domain" description="DUF8212" evidence="1">
    <location>
        <begin position="113"/>
        <end position="135"/>
    </location>
</feature>
<organism evidence="2 3">
    <name type="scientific">Zasmidium cellare ATCC 36951</name>
    <dbReference type="NCBI Taxonomy" id="1080233"/>
    <lineage>
        <taxon>Eukaryota</taxon>
        <taxon>Fungi</taxon>
        <taxon>Dikarya</taxon>
        <taxon>Ascomycota</taxon>
        <taxon>Pezizomycotina</taxon>
        <taxon>Dothideomycetes</taxon>
        <taxon>Dothideomycetidae</taxon>
        <taxon>Mycosphaerellales</taxon>
        <taxon>Mycosphaerellaceae</taxon>
        <taxon>Zasmidium</taxon>
    </lineage>
</organism>
<dbReference type="GeneID" id="54567277"/>
<dbReference type="RefSeq" id="XP_033662609.1">
    <property type="nucleotide sequence ID" value="XM_033814005.1"/>
</dbReference>
<dbReference type="PANTHER" id="PTHR10622:SF10">
    <property type="entry name" value="HET DOMAIN-CONTAINING PROTEIN"/>
    <property type="match status" value="1"/>
</dbReference>
<dbReference type="AlphaFoldDB" id="A0A6A6C688"/>
<gene>
    <name evidence="2" type="ORF">M409DRAFT_58801</name>
</gene>
<sequence length="473" mass="52249">MDAFSRSRYWTRGWTLQELIAPPEVEFFDRRWKFVNSRTSAAAHVARITGIDASLLASPGRGDLAQALASYSVAERLSWAAGRVTTRVEDSAYSLFGLFGVNMPLLYGEGSAAFERLQQEILRATADLSILAWSSDPEHGLTPLARSARNFSNSRVVVRADALPFAAGSEDSDTAMSTGGLRCRYQSDITAILALKLTASSPSTQIDLQALMKQDRIECSVGWSSEPGQQRLVPVDVLDAADTSHIKTLFIRRNRVESTDHPSAFLSRPRGWTTLWLRIDKSLSTHDWEVLNMYPRAFWNRANYTFDLARAREERMRSDETAAAGDPLSTFGLPISAAIAISNKHRDRVAVFFTQHSPSLDDGIEFEVGPYENEESFLGHDFGRTKTTESRQKLSLSTIDITSSNLPATLSFDLRAVQISGLNVAVLAVSIAPPPSSSAQDKKTHHGLHGMSRVRGPLHLLKKHREELSSSSI</sequence>
<protein>
    <recommendedName>
        <fullName evidence="1">DUF8212 domain-containing protein</fullName>
    </recommendedName>
</protein>